<dbReference type="SUPFAM" id="SSF55785">
    <property type="entry name" value="PYP-like sensor domain (PAS domain)"/>
    <property type="match status" value="2"/>
</dbReference>
<evidence type="ECO:0000259" key="9">
    <source>
        <dbReference type="PROSITE" id="PS50112"/>
    </source>
</evidence>
<keyword evidence="4" id="KW-0808">Transferase</keyword>
<dbReference type="PRINTS" id="PR00344">
    <property type="entry name" value="BCTRLSENSOR"/>
</dbReference>
<protein>
    <recommendedName>
        <fullName evidence="2">histidine kinase</fullName>
        <ecNumber evidence="2">2.7.13.3</ecNumber>
    </recommendedName>
</protein>
<keyword evidence="12" id="KW-1185">Reference proteome</keyword>
<dbReference type="PROSITE" id="PS50113">
    <property type="entry name" value="PAC"/>
    <property type="match status" value="2"/>
</dbReference>
<evidence type="ECO:0000256" key="3">
    <source>
        <dbReference type="ARBA" id="ARBA00022553"/>
    </source>
</evidence>
<dbReference type="PROSITE" id="PS50112">
    <property type="entry name" value="PAS"/>
    <property type="match status" value="1"/>
</dbReference>
<dbReference type="Gene3D" id="3.30.450.20">
    <property type="entry name" value="PAS domain"/>
    <property type="match status" value="2"/>
</dbReference>
<gene>
    <name evidence="11" type="ORF">F8E02_02530</name>
</gene>
<dbReference type="CDD" id="cd00075">
    <property type="entry name" value="HATPase"/>
    <property type="match status" value="1"/>
</dbReference>
<feature type="coiled-coil region" evidence="6">
    <location>
        <begin position="35"/>
        <end position="72"/>
    </location>
</feature>
<dbReference type="Pfam" id="PF13426">
    <property type="entry name" value="PAS_9"/>
    <property type="match status" value="2"/>
</dbReference>
<dbReference type="SMART" id="SM00086">
    <property type="entry name" value="PAC"/>
    <property type="match status" value="2"/>
</dbReference>
<dbReference type="PANTHER" id="PTHR43304">
    <property type="entry name" value="PHYTOCHROME-LIKE PROTEIN CPH1"/>
    <property type="match status" value="1"/>
</dbReference>
<evidence type="ECO:0000256" key="7">
    <source>
        <dbReference type="SAM" id="MobiDB-lite"/>
    </source>
</evidence>
<dbReference type="Pfam" id="PF02518">
    <property type="entry name" value="HATPase_c"/>
    <property type="match status" value="1"/>
</dbReference>
<comment type="caution">
    <text evidence="11">The sequence shown here is derived from an EMBL/GenBank/DDBJ whole genome shotgun (WGS) entry which is preliminary data.</text>
</comment>
<dbReference type="InterPro" id="IPR003594">
    <property type="entry name" value="HATPase_dom"/>
</dbReference>
<feature type="domain" description="Histidine kinase" evidence="8">
    <location>
        <begin position="442"/>
        <end position="546"/>
    </location>
</feature>
<dbReference type="SMART" id="SM00091">
    <property type="entry name" value="PAS"/>
    <property type="match status" value="2"/>
</dbReference>
<dbReference type="PROSITE" id="PS50109">
    <property type="entry name" value="HIS_KIN"/>
    <property type="match status" value="1"/>
</dbReference>
<dbReference type="EMBL" id="WBKO01000001">
    <property type="protein sequence ID" value="MDV2480900.1"/>
    <property type="molecule type" value="Genomic_DNA"/>
</dbReference>
<dbReference type="NCBIfam" id="TIGR00229">
    <property type="entry name" value="sensory_box"/>
    <property type="match status" value="2"/>
</dbReference>
<keyword evidence="5" id="KW-0418">Kinase</keyword>
<evidence type="ECO:0000259" key="8">
    <source>
        <dbReference type="PROSITE" id="PS50109"/>
    </source>
</evidence>
<keyword evidence="3" id="KW-0597">Phosphoprotein</keyword>
<organism evidence="11 12">
    <name type="scientific">Methanoculleus caldifontis</name>
    <dbReference type="NCBI Taxonomy" id="2651577"/>
    <lineage>
        <taxon>Archaea</taxon>
        <taxon>Methanobacteriati</taxon>
        <taxon>Methanobacteriota</taxon>
        <taxon>Stenosarchaea group</taxon>
        <taxon>Methanomicrobia</taxon>
        <taxon>Methanomicrobiales</taxon>
        <taxon>Methanomicrobiaceae</taxon>
        <taxon>Methanoculleus</taxon>
    </lineage>
</organism>
<dbReference type="SMART" id="SM00387">
    <property type="entry name" value="HATPase_c"/>
    <property type="match status" value="1"/>
</dbReference>
<dbReference type="InterPro" id="IPR005467">
    <property type="entry name" value="His_kinase_dom"/>
</dbReference>
<evidence type="ECO:0000313" key="11">
    <source>
        <dbReference type="EMBL" id="MDV2480900.1"/>
    </source>
</evidence>
<name>A0ABU3WYM0_9EURY</name>
<dbReference type="Proteomes" id="UP001281203">
    <property type="component" value="Unassembled WGS sequence"/>
</dbReference>
<dbReference type="InterPro" id="IPR052162">
    <property type="entry name" value="Sensor_kinase/Photoreceptor"/>
</dbReference>
<proteinExistence type="predicted"/>
<evidence type="ECO:0000256" key="1">
    <source>
        <dbReference type="ARBA" id="ARBA00000085"/>
    </source>
</evidence>
<keyword evidence="6" id="KW-0175">Coiled coil</keyword>
<dbReference type="InterPro" id="IPR000700">
    <property type="entry name" value="PAS-assoc_C"/>
</dbReference>
<dbReference type="CDD" id="cd00130">
    <property type="entry name" value="PAS"/>
    <property type="match status" value="2"/>
</dbReference>
<dbReference type="InterPro" id="IPR001610">
    <property type="entry name" value="PAC"/>
</dbReference>
<feature type="domain" description="PAC" evidence="10">
    <location>
        <begin position="267"/>
        <end position="317"/>
    </location>
</feature>
<dbReference type="InterPro" id="IPR000014">
    <property type="entry name" value="PAS"/>
</dbReference>
<evidence type="ECO:0000256" key="6">
    <source>
        <dbReference type="SAM" id="Coils"/>
    </source>
</evidence>
<dbReference type="PANTHER" id="PTHR43304:SF1">
    <property type="entry name" value="PAC DOMAIN-CONTAINING PROTEIN"/>
    <property type="match status" value="1"/>
</dbReference>
<evidence type="ECO:0000259" key="10">
    <source>
        <dbReference type="PROSITE" id="PS50113"/>
    </source>
</evidence>
<feature type="region of interest" description="Disordered" evidence="7">
    <location>
        <begin position="1"/>
        <end position="30"/>
    </location>
</feature>
<feature type="domain" description="PAS" evidence="9">
    <location>
        <begin position="194"/>
        <end position="264"/>
    </location>
</feature>
<feature type="compositionally biased region" description="Basic and acidic residues" evidence="7">
    <location>
        <begin position="10"/>
        <end position="30"/>
    </location>
</feature>
<sequence length="546" mass="61859">MGTHMTEPPHPLESKRGRDPAMEARAQDCPDAERIARLEAENEALRRENAELKRGEAERKRIEDALRESEEKYARFFWDDLTGDSLFSPEGQILACNPAFLTIFGFKSFNEALTSNIKSLYPDPGDRIDLLHLLQKERALYHHALILRRRDGRLVNIVANIVGVLNDAGELVGIRSYMYDDTDRKRAEDILKESEERYRVLVELSPDAILLQQDDRFTYANPAAVRLFRASSPEDFIGKSSFDLVHPDYHALVDTRTRETLEKGSVPPVEIKIIRFDGQDVYVESSRARVPHQGKMASIRVMRDITRRKQAEEALLHHTHDLDRLNRELKAARDEANLYLDILTHDVRNANNVSMAYADLILDLAEDDLKTYAQKLHNGIWRSNEILQNVATIRRIHEDSTGLSPIDLDTIIREEIGSFPVASIRYEGRPIKVCADGLLPVIFTNLIGNAVKFGGPDVVVWIRVEVRDGEVLVSVEDTGPGVPDETKKKLFHRFERGQTAASGQGLGLYICRTLVERYGGKVRVEDRVPGHPEGGAAFRFTLQKSP</sequence>
<dbReference type="Gene3D" id="3.30.565.10">
    <property type="entry name" value="Histidine kinase-like ATPase, C-terminal domain"/>
    <property type="match status" value="1"/>
</dbReference>
<evidence type="ECO:0000256" key="2">
    <source>
        <dbReference type="ARBA" id="ARBA00012438"/>
    </source>
</evidence>
<evidence type="ECO:0000256" key="5">
    <source>
        <dbReference type="ARBA" id="ARBA00022777"/>
    </source>
</evidence>
<comment type="catalytic activity">
    <reaction evidence="1">
        <text>ATP + protein L-histidine = ADP + protein N-phospho-L-histidine.</text>
        <dbReference type="EC" id="2.7.13.3"/>
    </reaction>
</comment>
<dbReference type="InterPro" id="IPR004358">
    <property type="entry name" value="Sig_transdc_His_kin-like_C"/>
</dbReference>
<dbReference type="InterPro" id="IPR035965">
    <property type="entry name" value="PAS-like_dom_sf"/>
</dbReference>
<dbReference type="SUPFAM" id="SSF55874">
    <property type="entry name" value="ATPase domain of HSP90 chaperone/DNA topoisomerase II/histidine kinase"/>
    <property type="match status" value="1"/>
</dbReference>
<evidence type="ECO:0000256" key="4">
    <source>
        <dbReference type="ARBA" id="ARBA00022679"/>
    </source>
</evidence>
<feature type="domain" description="PAC" evidence="10">
    <location>
        <begin position="141"/>
        <end position="193"/>
    </location>
</feature>
<dbReference type="EC" id="2.7.13.3" evidence="2"/>
<dbReference type="InterPro" id="IPR036890">
    <property type="entry name" value="HATPase_C_sf"/>
</dbReference>
<evidence type="ECO:0000313" key="12">
    <source>
        <dbReference type="Proteomes" id="UP001281203"/>
    </source>
</evidence>
<accession>A0ABU3WYM0</accession>
<feature type="coiled-coil region" evidence="6">
    <location>
        <begin position="308"/>
        <end position="342"/>
    </location>
</feature>
<reference evidence="11 12" key="1">
    <citation type="submission" date="2019-10" db="EMBL/GenBank/DDBJ databases">
        <title>Isolation and characterization of Methanoculleus sp. Wushi-C6 from a hot spring well.</title>
        <authorList>
            <person name="Chen S.-C."/>
            <person name="Lan Z.-H."/>
            <person name="You Y.-T."/>
            <person name="Lai M.-C."/>
        </authorList>
    </citation>
    <scope>NUCLEOTIDE SEQUENCE [LARGE SCALE GENOMIC DNA]</scope>
    <source>
        <strain evidence="11 12">Wushi-C6</strain>
    </source>
</reference>